<proteinExistence type="predicted"/>
<protein>
    <recommendedName>
        <fullName evidence="4">Copper resistance protein D domain-containing protein</fullName>
    </recommendedName>
</protein>
<gene>
    <name evidence="2" type="ORF">GWO12_00485</name>
</gene>
<dbReference type="AlphaFoldDB" id="A0AAE4Z4W6"/>
<feature type="transmembrane region" description="Helical" evidence="1">
    <location>
        <begin position="51"/>
        <end position="69"/>
    </location>
</feature>
<comment type="caution">
    <text evidence="2">The sequence shown here is derived from an EMBL/GenBank/DDBJ whole genome shotgun (WGS) entry which is preliminary data.</text>
</comment>
<evidence type="ECO:0000313" key="2">
    <source>
        <dbReference type="EMBL" id="NIR73583.1"/>
    </source>
</evidence>
<evidence type="ECO:0000256" key="1">
    <source>
        <dbReference type="SAM" id="Phobius"/>
    </source>
</evidence>
<accession>A0AAE4Z4W6</accession>
<organism evidence="2 3">
    <name type="scientific">Candidatus Kutchimonas denitrificans</name>
    <dbReference type="NCBI Taxonomy" id="3056748"/>
    <lineage>
        <taxon>Bacteria</taxon>
        <taxon>Pseudomonadati</taxon>
        <taxon>Gemmatimonadota</taxon>
        <taxon>Gemmatimonadia</taxon>
        <taxon>Candidatus Palauibacterales</taxon>
        <taxon>Candidatus Palauibacteraceae</taxon>
        <taxon>Candidatus Kutchimonas</taxon>
    </lineage>
</organism>
<feature type="transmembrane region" description="Helical" evidence="1">
    <location>
        <begin position="89"/>
        <end position="110"/>
    </location>
</feature>
<keyword evidence="1" id="KW-0472">Membrane</keyword>
<reference evidence="2 3" key="1">
    <citation type="submission" date="2020-01" db="EMBL/GenBank/DDBJ databases">
        <title>Genomes assembled from Gulf of Kutch pelagic sediment metagenomes.</title>
        <authorList>
            <person name="Chandrashekar M."/>
            <person name="Mahajan M.S."/>
            <person name="Dave K.J."/>
            <person name="Vatsa P."/>
            <person name="Nathani N.M."/>
        </authorList>
    </citation>
    <scope>NUCLEOTIDE SEQUENCE [LARGE SCALE GENOMIC DNA]</scope>
    <source>
        <strain evidence="2">KS3-K002</strain>
    </source>
</reference>
<evidence type="ECO:0008006" key="4">
    <source>
        <dbReference type="Google" id="ProtNLM"/>
    </source>
</evidence>
<evidence type="ECO:0000313" key="3">
    <source>
        <dbReference type="Proteomes" id="UP000702544"/>
    </source>
</evidence>
<name>A0AAE4Z4W6_9BACT</name>
<feature type="transmembrane region" description="Helical" evidence="1">
    <location>
        <begin position="153"/>
        <end position="170"/>
    </location>
</feature>
<dbReference type="Proteomes" id="UP000702544">
    <property type="component" value="Unassembled WGS sequence"/>
</dbReference>
<sequence length="171" mass="18237">MDLVAVVLRVIHIVCGVYWAGTLFFVATFLQPAVSAAGPEGGKVMQALMRRRYLDVMPAVAILTILSGLDLYRRASGNFSADWIGSRHGVILTIGSLAAIVAFVIGVLLMRPAARRVGPLVQGAQELPEGPDRDARLAEAAALRRRTAMSGRWVAGLLVVAVIGMAVARYV</sequence>
<dbReference type="EMBL" id="JAACAK010000002">
    <property type="protein sequence ID" value="NIR73583.1"/>
    <property type="molecule type" value="Genomic_DNA"/>
</dbReference>
<keyword evidence="1" id="KW-0812">Transmembrane</keyword>
<keyword evidence="1" id="KW-1133">Transmembrane helix</keyword>
<feature type="transmembrane region" description="Helical" evidence="1">
    <location>
        <begin position="6"/>
        <end position="30"/>
    </location>
</feature>